<organism evidence="1 2">
    <name type="scientific">Ensete ventricosum</name>
    <name type="common">Abyssinian banana</name>
    <name type="synonym">Musa ensete</name>
    <dbReference type="NCBI Taxonomy" id="4639"/>
    <lineage>
        <taxon>Eukaryota</taxon>
        <taxon>Viridiplantae</taxon>
        <taxon>Streptophyta</taxon>
        <taxon>Embryophyta</taxon>
        <taxon>Tracheophyta</taxon>
        <taxon>Spermatophyta</taxon>
        <taxon>Magnoliopsida</taxon>
        <taxon>Liliopsida</taxon>
        <taxon>Zingiberales</taxon>
        <taxon>Musaceae</taxon>
        <taxon>Ensete</taxon>
    </lineage>
</organism>
<dbReference type="EMBL" id="AMZH03020998">
    <property type="protein sequence ID" value="RRT38648.1"/>
    <property type="molecule type" value="Genomic_DNA"/>
</dbReference>
<reference evidence="1 2" key="1">
    <citation type="journal article" date="2014" name="Agronomy (Basel)">
        <title>A Draft Genome Sequence for Ensete ventricosum, the Drought-Tolerant Tree Against Hunger.</title>
        <authorList>
            <person name="Harrison J."/>
            <person name="Moore K.A."/>
            <person name="Paszkiewicz K."/>
            <person name="Jones T."/>
            <person name="Grant M."/>
            <person name="Ambacheew D."/>
            <person name="Muzemil S."/>
            <person name="Studholme D.J."/>
        </authorList>
    </citation>
    <scope>NUCLEOTIDE SEQUENCE [LARGE SCALE GENOMIC DNA]</scope>
</reference>
<comment type="caution">
    <text evidence="1">The sequence shown here is derived from an EMBL/GenBank/DDBJ whole genome shotgun (WGS) entry which is preliminary data.</text>
</comment>
<evidence type="ECO:0000313" key="2">
    <source>
        <dbReference type="Proteomes" id="UP000287651"/>
    </source>
</evidence>
<feature type="non-terminal residue" evidence="1">
    <location>
        <position position="1"/>
    </location>
</feature>
<dbReference type="AlphaFoldDB" id="A0A426XGP6"/>
<name>A0A426XGP6_ENSVE</name>
<evidence type="ECO:0000313" key="1">
    <source>
        <dbReference type="EMBL" id="RRT38648.1"/>
    </source>
</evidence>
<sequence length="56" mass="6733">VYISFRLKDLYRGMVEDLITMNLIVVLAMGQKWYCEVDTQNYIWDVSVFHQSEHSF</sequence>
<gene>
    <name evidence="1" type="ORF">B296_00051914</name>
</gene>
<dbReference type="Proteomes" id="UP000287651">
    <property type="component" value="Unassembled WGS sequence"/>
</dbReference>
<accession>A0A426XGP6</accession>
<proteinExistence type="predicted"/>
<protein>
    <submittedName>
        <fullName evidence="1">Uncharacterized protein</fullName>
    </submittedName>
</protein>